<keyword evidence="1" id="KW-0677">Repeat</keyword>
<comment type="caution">
    <text evidence="4">The sequence shown here is derived from an EMBL/GenBank/DDBJ whole genome shotgun (WGS) entry which is preliminary data.</text>
</comment>
<dbReference type="SMART" id="SM00089">
    <property type="entry name" value="PKD"/>
    <property type="match status" value="1"/>
</dbReference>
<dbReference type="Pfam" id="PF18911">
    <property type="entry name" value="PKD_4"/>
    <property type="match status" value="1"/>
</dbReference>
<feature type="domain" description="HYR" evidence="3">
    <location>
        <begin position="49"/>
        <end position="127"/>
    </location>
</feature>
<evidence type="ECO:0000313" key="4">
    <source>
        <dbReference type="EMBL" id="KPJ63591.1"/>
    </source>
</evidence>
<dbReference type="AlphaFoldDB" id="A0A0S7XMF2"/>
<sequence>MVDDNCPGATCSCDPPSGSTFPLGSTTVTCTAIDAGGNTATCAFLVIVRDCEDPTITCPPDQTASSPDCEPIAVDIGEATASDNCGVASLTNDAPALFAPGETTVTWTACDETGNCVSCTQTVTVTCGPVCNITWEPPGPTAGELVQFHANASDPDGGPVTCVWDFGDGSIGIVGSDPFHEFVAPGVYNVCVVVTDDDGASMECCDRIAIGPGEELCVTLEGHCWHMITLPCYPIDPDPYQVFDELREPNQPLDLLSGSLHRYDHDRQKYVTYYSFAPAEFGSIRPGDGYWLWLNEDTTICYEAWCTGEPEQLTFPTHGWYLVGSPQPTDTHIDDTRWYQGLDGPYPFSVIYDLWVQDPLVGYHCLPLPSGYDYTGLKGTDQDDHLRQFRGYWLYTFVDDVTLEIPPP</sequence>
<dbReference type="EMBL" id="LIZY01000077">
    <property type="protein sequence ID" value="KPJ63591.1"/>
    <property type="molecule type" value="Genomic_DNA"/>
</dbReference>
<dbReference type="Gene3D" id="2.60.40.10">
    <property type="entry name" value="Immunoglobulins"/>
    <property type="match status" value="1"/>
</dbReference>
<dbReference type="InterPro" id="IPR003410">
    <property type="entry name" value="HYR_dom"/>
</dbReference>
<evidence type="ECO:0000259" key="3">
    <source>
        <dbReference type="PROSITE" id="PS50825"/>
    </source>
</evidence>
<dbReference type="SUPFAM" id="SSF49299">
    <property type="entry name" value="PKD domain"/>
    <property type="match status" value="1"/>
</dbReference>
<dbReference type="PROSITE" id="PS50825">
    <property type="entry name" value="HYR"/>
    <property type="match status" value="1"/>
</dbReference>
<evidence type="ECO:0000313" key="5">
    <source>
        <dbReference type="Proteomes" id="UP000052020"/>
    </source>
</evidence>
<organism evidence="4 5">
    <name type="scientific">candidate division KD3-62 bacterium DG_56</name>
    <dbReference type="NCBI Taxonomy" id="1704032"/>
    <lineage>
        <taxon>Bacteria</taxon>
        <taxon>candidate division KD3-62</taxon>
    </lineage>
</organism>
<feature type="domain" description="PKD" evidence="2">
    <location>
        <begin position="157"/>
        <end position="201"/>
    </location>
</feature>
<reference evidence="4 5" key="1">
    <citation type="journal article" date="2015" name="Microbiome">
        <title>Genomic resolution of linkages in carbon, nitrogen, and sulfur cycling among widespread estuary sediment bacteria.</title>
        <authorList>
            <person name="Baker B.J."/>
            <person name="Lazar C.S."/>
            <person name="Teske A.P."/>
            <person name="Dick G.J."/>
        </authorList>
    </citation>
    <scope>NUCLEOTIDE SEQUENCE [LARGE SCALE GENOMIC DNA]</scope>
    <source>
        <strain evidence="4">DG_56</strain>
    </source>
</reference>
<dbReference type="Pfam" id="PF02494">
    <property type="entry name" value="HYR"/>
    <property type="match status" value="2"/>
</dbReference>
<dbReference type="InterPro" id="IPR035986">
    <property type="entry name" value="PKD_dom_sf"/>
</dbReference>
<dbReference type="InterPro" id="IPR013783">
    <property type="entry name" value="Ig-like_fold"/>
</dbReference>
<protein>
    <recommendedName>
        <fullName evidence="6">HYR domain-containing protein</fullName>
    </recommendedName>
</protein>
<dbReference type="PROSITE" id="PS50093">
    <property type="entry name" value="PKD"/>
    <property type="match status" value="1"/>
</dbReference>
<proteinExistence type="predicted"/>
<evidence type="ECO:0008006" key="6">
    <source>
        <dbReference type="Google" id="ProtNLM"/>
    </source>
</evidence>
<accession>A0A0S7XMF2</accession>
<evidence type="ECO:0000259" key="2">
    <source>
        <dbReference type="PROSITE" id="PS50093"/>
    </source>
</evidence>
<evidence type="ECO:0000256" key="1">
    <source>
        <dbReference type="ARBA" id="ARBA00022737"/>
    </source>
</evidence>
<gene>
    <name evidence="4" type="ORF">AMK68_03635</name>
</gene>
<dbReference type="InterPro" id="IPR000601">
    <property type="entry name" value="PKD_dom"/>
</dbReference>
<dbReference type="PANTHER" id="PTHR24273:SF32">
    <property type="entry name" value="HYALIN"/>
    <property type="match status" value="1"/>
</dbReference>
<dbReference type="Proteomes" id="UP000052020">
    <property type="component" value="Unassembled WGS sequence"/>
</dbReference>
<dbReference type="InterPro" id="IPR022409">
    <property type="entry name" value="PKD/Chitinase_dom"/>
</dbReference>
<name>A0A0S7XMF2_9BACT</name>
<dbReference type="PANTHER" id="PTHR24273">
    <property type="entry name" value="FI04643P-RELATED"/>
    <property type="match status" value="1"/>
</dbReference>
<dbReference type="CDD" id="cd00146">
    <property type="entry name" value="PKD"/>
    <property type="match status" value="1"/>
</dbReference>